<gene>
    <name evidence="2" type="ORF">H8S37_12160</name>
</gene>
<dbReference type="PANTHER" id="PTHR30399:SF1">
    <property type="entry name" value="UTP PYROPHOSPHATASE"/>
    <property type="match status" value="1"/>
</dbReference>
<evidence type="ECO:0000313" key="2">
    <source>
        <dbReference type="EMBL" id="MBC5689674.1"/>
    </source>
</evidence>
<dbReference type="Proteomes" id="UP000652477">
    <property type="component" value="Unassembled WGS sequence"/>
</dbReference>
<feature type="domain" description="YgjP-like metallopeptidase" evidence="1">
    <location>
        <begin position="71"/>
        <end position="175"/>
    </location>
</feature>
<organism evidence="2 3">
    <name type="scientific">Mediterraneibacter hominis</name>
    <dbReference type="NCBI Taxonomy" id="2763054"/>
    <lineage>
        <taxon>Bacteria</taxon>
        <taxon>Bacillati</taxon>
        <taxon>Bacillota</taxon>
        <taxon>Clostridia</taxon>
        <taxon>Lachnospirales</taxon>
        <taxon>Lachnospiraceae</taxon>
        <taxon>Mediterraneibacter</taxon>
    </lineage>
</organism>
<dbReference type="InterPro" id="IPR002725">
    <property type="entry name" value="YgjP-like_metallopeptidase"/>
</dbReference>
<dbReference type="PANTHER" id="PTHR30399">
    <property type="entry name" value="UNCHARACTERIZED PROTEIN YGJP"/>
    <property type="match status" value="1"/>
</dbReference>
<dbReference type="EMBL" id="JACOPF010000002">
    <property type="protein sequence ID" value="MBC5689674.1"/>
    <property type="molecule type" value="Genomic_DNA"/>
</dbReference>
<name>A0A923LK15_9FIRM</name>
<dbReference type="CDD" id="cd07344">
    <property type="entry name" value="M48_yhfN_like"/>
    <property type="match status" value="1"/>
</dbReference>
<protein>
    <submittedName>
        <fullName evidence="2">M48 family metallopeptidase</fullName>
    </submittedName>
</protein>
<evidence type="ECO:0000313" key="3">
    <source>
        <dbReference type="Proteomes" id="UP000652477"/>
    </source>
</evidence>
<keyword evidence="3" id="KW-1185">Reference proteome</keyword>
<evidence type="ECO:0000259" key="1">
    <source>
        <dbReference type="Pfam" id="PF01863"/>
    </source>
</evidence>
<dbReference type="Gene3D" id="3.30.2010.10">
    <property type="entry name" value="Metalloproteases ('zincins'), catalytic domain"/>
    <property type="match status" value="1"/>
</dbReference>
<dbReference type="InterPro" id="IPR053136">
    <property type="entry name" value="UTP_pyrophosphatase-like"/>
</dbReference>
<dbReference type="AlphaFoldDB" id="A0A923LK15"/>
<accession>A0A923LK15</accession>
<proteinExistence type="predicted"/>
<dbReference type="RefSeq" id="WP_186876332.1">
    <property type="nucleotide sequence ID" value="NZ_JACOPF010000002.1"/>
</dbReference>
<sequence>MKHPFDYEVLYSDRKTAVIQITPEGRVQVRVPLRCPKSFIDTFLCEKEDWILKHLSQKAKRPDPSRHALSKKERARYIQTARAIFTVKTAFYAKLMHVTYHRISIREQRTRWGSCSSAGNLNFNWRLIFAPEEVLDYIVVHELAHRIEMNHSKAFYAIVEQVLPDYKKSRKWLRENGHSLWDAV</sequence>
<reference evidence="2" key="1">
    <citation type="submission" date="2020-08" db="EMBL/GenBank/DDBJ databases">
        <title>Genome public.</title>
        <authorList>
            <person name="Liu C."/>
            <person name="Sun Q."/>
        </authorList>
    </citation>
    <scope>NUCLEOTIDE SEQUENCE</scope>
    <source>
        <strain evidence="2">NSJ-55</strain>
    </source>
</reference>
<comment type="caution">
    <text evidence="2">The sequence shown here is derived from an EMBL/GenBank/DDBJ whole genome shotgun (WGS) entry which is preliminary data.</text>
</comment>
<dbReference type="Pfam" id="PF01863">
    <property type="entry name" value="YgjP-like"/>
    <property type="match status" value="1"/>
</dbReference>